<evidence type="ECO:0000256" key="4">
    <source>
        <dbReference type="ARBA" id="ARBA00023136"/>
    </source>
</evidence>
<dbReference type="PANTHER" id="PTHR11662">
    <property type="entry name" value="SOLUTE CARRIER FAMILY 17"/>
    <property type="match status" value="1"/>
</dbReference>
<feature type="transmembrane region" description="Helical" evidence="5">
    <location>
        <begin position="143"/>
        <end position="167"/>
    </location>
</feature>
<dbReference type="InterPro" id="IPR036259">
    <property type="entry name" value="MFS_trans_sf"/>
</dbReference>
<dbReference type="Pfam" id="PF07690">
    <property type="entry name" value="MFS_1"/>
    <property type="match status" value="1"/>
</dbReference>
<feature type="transmembrane region" description="Helical" evidence="5">
    <location>
        <begin position="437"/>
        <end position="459"/>
    </location>
</feature>
<name>A0A0A9WAV6_LYGHE</name>
<keyword evidence="2 5" id="KW-0812">Transmembrane</keyword>
<organism evidence="7">
    <name type="scientific">Lygus hesperus</name>
    <name type="common">Western plant bug</name>
    <dbReference type="NCBI Taxonomy" id="30085"/>
    <lineage>
        <taxon>Eukaryota</taxon>
        <taxon>Metazoa</taxon>
        <taxon>Ecdysozoa</taxon>
        <taxon>Arthropoda</taxon>
        <taxon>Hexapoda</taxon>
        <taxon>Insecta</taxon>
        <taxon>Pterygota</taxon>
        <taxon>Neoptera</taxon>
        <taxon>Paraneoptera</taxon>
        <taxon>Hemiptera</taxon>
        <taxon>Heteroptera</taxon>
        <taxon>Panheteroptera</taxon>
        <taxon>Cimicomorpha</taxon>
        <taxon>Miridae</taxon>
        <taxon>Mirini</taxon>
        <taxon>Lygus</taxon>
    </lineage>
</organism>
<feature type="transmembrane region" description="Helical" evidence="5">
    <location>
        <begin position="235"/>
        <end position="256"/>
    </location>
</feature>
<keyword evidence="4 5" id="KW-0472">Membrane</keyword>
<accession>A0A0A9WAV6</accession>
<dbReference type="GO" id="GO:0022857">
    <property type="term" value="F:transmembrane transporter activity"/>
    <property type="evidence" value="ECO:0007669"/>
    <property type="project" value="InterPro"/>
</dbReference>
<protein>
    <submittedName>
        <fullName evidence="7">Putative inorganic phosphate cotransporter</fullName>
    </submittedName>
</protein>
<evidence type="ECO:0000313" key="8">
    <source>
        <dbReference type="EMBL" id="JAG55871.1"/>
    </source>
</evidence>
<proteinExistence type="predicted"/>
<dbReference type="GO" id="GO:0016020">
    <property type="term" value="C:membrane"/>
    <property type="evidence" value="ECO:0007669"/>
    <property type="project" value="UniProtKB-SubCell"/>
</dbReference>
<dbReference type="Gene3D" id="1.20.1250.20">
    <property type="entry name" value="MFS general substrate transporter like domains"/>
    <property type="match status" value="2"/>
</dbReference>
<keyword evidence="3 5" id="KW-1133">Transmembrane helix</keyword>
<evidence type="ECO:0000256" key="5">
    <source>
        <dbReference type="SAM" id="Phobius"/>
    </source>
</evidence>
<reference evidence="7" key="1">
    <citation type="journal article" date="2014" name="PLoS ONE">
        <title>Transcriptome-Based Identification of ABC Transporters in the Western Tarnished Plant Bug Lygus hesperus.</title>
        <authorList>
            <person name="Hull J.J."/>
            <person name="Chaney K."/>
            <person name="Geib S.M."/>
            <person name="Fabrick J.A."/>
            <person name="Brent C.S."/>
            <person name="Walsh D."/>
            <person name="Lavine L.C."/>
        </authorList>
    </citation>
    <scope>NUCLEOTIDE SEQUENCE</scope>
</reference>
<feature type="transmembrane region" description="Helical" evidence="5">
    <location>
        <begin position="114"/>
        <end position="131"/>
    </location>
</feature>
<gene>
    <name evidence="7" type="primary">Picot_24</name>
    <name evidence="7" type="ORF">CM83_13129</name>
</gene>
<evidence type="ECO:0000256" key="2">
    <source>
        <dbReference type="ARBA" id="ARBA00022692"/>
    </source>
</evidence>
<feature type="transmembrane region" description="Helical" evidence="5">
    <location>
        <begin position="173"/>
        <end position="193"/>
    </location>
</feature>
<sequence>MVQVDQKYTEICNVFVYYNFFVCTKHKKAVRSGCIPVEQCWPVQETQTDTNDDREIPAVERTTRTRHKQVILSFLGVTVFGLQISSLSLGLVAMSDANDSSGYAIKNYTLGQKGIMSGMMGYGNSLGNVMLGMMAHRFHVMNILPLASGLFSGTMAFVIPLAALHFGFEAACLAVLLQGLGLSFVYPCVYVHLSKWVVPHEQAKFSWVWSGHQVGHLIVMLTSGALYASPGGWPSVFYVPGIVGIIWGFAFLTWGVRSPAHHQTISPSEKEFIERHLKPKIKDRSGNEIVLRGSRTHDEVPWRSITKSVPMWALLIVQLSDLWVGECMMGPIFLHSVCRLSVMKVGLMTGVAYIANIMAGVLFACLAHRITDRVGLNFSRKFWTAIGLYGGSLSLLLLTIVGRHCYIATLFLESRIVINAATHPGYMSTILNVAPNLAATIASAFNAITSFLASTGPFYTGLIVKDEYNLIEWDIVFCTSIAVYIVGCTTFIIFGSTEAQDWDAPHVTTELGRMSPSSFDELPLKPRKPEAIKMKMIGKLKFLQKLNRSSVELKAGV</sequence>
<evidence type="ECO:0000256" key="1">
    <source>
        <dbReference type="ARBA" id="ARBA00004141"/>
    </source>
</evidence>
<feature type="transmembrane region" description="Helical" evidence="5">
    <location>
        <begin position="471"/>
        <end position="494"/>
    </location>
</feature>
<evidence type="ECO:0000259" key="6">
    <source>
        <dbReference type="PROSITE" id="PS50850"/>
    </source>
</evidence>
<dbReference type="GO" id="GO:0006820">
    <property type="term" value="P:monoatomic anion transport"/>
    <property type="evidence" value="ECO:0007669"/>
    <property type="project" value="TreeGrafter"/>
</dbReference>
<feature type="transmembrane region" description="Helical" evidence="5">
    <location>
        <begin position="346"/>
        <end position="370"/>
    </location>
</feature>
<feature type="transmembrane region" description="Helical" evidence="5">
    <location>
        <begin position="382"/>
        <end position="402"/>
    </location>
</feature>
<evidence type="ECO:0000256" key="3">
    <source>
        <dbReference type="ARBA" id="ARBA00022989"/>
    </source>
</evidence>
<feature type="transmembrane region" description="Helical" evidence="5">
    <location>
        <begin position="205"/>
        <end position="229"/>
    </location>
</feature>
<evidence type="ECO:0000313" key="7">
    <source>
        <dbReference type="EMBL" id="JAG03603.1"/>
    </source>
</evidence>
<dbReference type="InterPro" id="IPR050382">
    <property type="entry name" value="MFS_Na/Anion_cotransporter"/>
</dbReference>
<dbReference type="PANTHER" id="PTHR11662:SF399">
    <property type="entry name" value="FI19708P1-RELATED"/>
    <property type="match status" value="1"/>
</dbReference>
<dbReference type="SUPFAM" id="SSF103473">
    <property type="entry name" value="MFS general substrate transporter"/>
    <property type="match status" value="1"/>
</dbReference>
<dbReference type="InterPro" id="IPR011701">
    <property type="entry name" value="MFS"/>
</dbReference>
<dbReference type="EMBL" id="GBHO01040001">
    <property type="protein sequence ID" value="JAG03603.1"/>
    <property type="molecule type" value="Transcribed_RNA"/>
</dbReference>
<dbReference type="EMBL" id="GBRD01009953">
    <property type="protein sequence ID" value="JAG55871.1"/>
    <property type="molecule type" value="Transcribed_RNA"/>
</dbReference>
<comment type="subcellular location">
    <subcellularLocation>
        <location evidence="1">Membrane</location>
        <topology evidence="1">Multi-pass membrane protein</topology>
    </subcellularLocation>
</comment>
<dbReference type="InterPro" id="IPR020846">
    <property type="entry name" value="MFS_dom"/>
</dbReference>
<feature type="transmembrane region" description="Helical" evidence="5">
    <location>
        <begin position="70"/>
        <end position="94"/>
    </location>
</feature>
<dbReference type="PROSITE" id="PS50850">
    <property type="entry name" value="MFS"/>
    <property type="match status" value="1"/>
</dbReference>
<reference evidence="8" key="3">
    <citation type="submission" date="2014-09" db="EMBL/GenBank/DDBJ databases">
        <authorList>
            <person name="Magalhaes I.L.F."/>
            <person name="Oliveira U."/>
            <person name="Santos F.R."/>
            <person name="Vidigal T.H.D.A."/>
            <person name="Brescovit A.D."/>
            <person name="Santos A.J."/>
        </authorList>
    </citation>
    <scope>NUCLEOTIDE SEQUENCE</scope>
</reference>
<dbReference type="AlphaFoldDB" id="A0A0A9WAV6"/>
<feature type="domain" description="Major facilitator superfamily (MFS) profile" evidence="6">
    <location>
        <begin position="69"/>
        <end position="499"/>
    </location>
</feature>
<reference evidence="7" key="2">
    <citation type="submission" date="2014-07" db="EMBL/GenBank/DDBJ databases">
        <authorList>
            <person name="Hull J."/>
        </authorList>
    </citation>
    <scope>NUCLEOTIDE SEQUENCE</scope>
</reference>